<dbReference type="AlphaFoldDB" id="A0AAN9GMM6"/>
<protein>
    <submittedName>
        <fullName evidence="4">Uncharacterized protein</fullName>
    </submittedName>
</protein>
<dbReference type="PANTHER" id="PTHR19848:SF8">
    <property type="entry name" value="F-BOX AND WD REPEAT DOMAIN CONTAINING 7"/>
    <property type="match status" value="1"/>
</dbReference>
<dbReference type="PROSITE" id="PS50082">
    <property type="entry name" value="WD_REPEATS_2"/>
    <property type="match status" value="1"/>
</dbReference>
<evidence type="ECO:0000313" key="5">
    <source>
        <dbReference type="Proteomes" id="UP001374579"/>
    </source>
</evidence>
<dbReference type="Gene3D" id="2.130.10.10">
    <property type="entry name" value="YVTN repeat-like/Quinoprotein amine dehydrogenase"/>
    <property type="match status" value="1"/>
</dbReference>
<evidence type="ECO:0000256" key="2">
    <source>
        <dbReference type="ARBA" id="ARBA00022737"/>
    </source>
</evidence>
<dbReference type="EMBL" id="JBAMIC010000001">
    <property type="protein sequence ID" value="KAK7114242.1"/>
    <property type="molecule type" value="Genomic_DNA"/>
</dbReference>
<gene>
    <name evidence="4" type="ORF">V1264_000330</name>
</gene>
<dbReference type="PROSITE" id="PS50294">
    <property type="entry name" value="WD_REPEATS_REGION"/>
    <property type="match status" value="1"/>
</dbReference>
<keyword evidence="2" id="KW-0677">Repeat</keyword>
<evidence type="ECO:0000313" key="4">
    <source>
        <dbReference type="EMBL" id="KAK7114242.1"/>
    </source>
</evidence>
<dbReference type="SMART" id="SM00320">
    <property type="entry name" value="WD40"/>
    <property type="match status" value="3"/>
</dbReference>
<dbReference type="InterPro" id="IPR036322">
    <property type="entry name" value="WD40_repeat_dom_sf"/>
</dbReference>
<evidence type="ECO:0000256" key="1">
    <source>
        <dbReference type="ARBA" id="ARBA00022574"/>
    </source>
</evidence>
<dbReference type="Proteomes" id="UP001374579">
    <property type="component" value="Unassembled WGS sequence"/>
</dbReference>
<comment type="caution">
    <text evidence="4">The sequence shown here is derived from an EMBL/GenBank/DDBJ whole genome shotgun (WGS) entry which is preliminary data.</text>
</comment>
<dbReference type="InterPro" id="IPR015943">
    <property type="entry name" value="WD40/YVTN_repeat-like_dom_sf"/>
</dbReference>
<name>A0AAN9GMM6_9CAEN</name>
<dbReference type="PANTHER" id="PTHR19848">
    <property type="entry name" value="WD40 REPEAT PROTEIN"/>
    <property type="match status" value="1"/>
</dbReference>
<accession>A0AAN9GMM6</accession>
<reference evidence="4 5" key="1">
    <citation type="submission" date="2024-02" db="EMBL/GenBank/DDBJ databases">
        <title>Chromosome-scale genome assembly of the rough periwinkle Littorina saxatilis.</title>
        <authorList>
            <person name="De Jode A."/>
            <person name="Faria R."/>
            <person name="Formenti G."/>
            <person name="Sims Y."/>
            <person name="Smith T.P."/>
            <person name="Tracey A."/>
            <person name="Wood J.M.D."/>
            <person name="Zagrodzka Z.B."/>
            <person name="Johannesson K."/>
            <person name="Butlin R.K."/>
            <person name="Leder E.H."/>
        </authorList>
    </citation>
    <scope>NUCLEOTIDE SEQUENCE [LARGE SCALE GENOMIC DNA]</scope>
    <source>
        <strain evidence="4">Snail1</strain>
        <tissue evidence="4">Muscle</tissue>
    </source>
</reference>
<proteinExistence type="predicted"/>
<keyword evidence="5" id="KW-1185">Reference proteome</keyword>
<keyword evidence="1 3" id="KW-0853">WD repeat</keyword>
<dbReference type="Pfam" id="PF00400">
    <property type="entry name" value="WD40"/>
    <property type="match status" value="2"/>
</dbReference>
<organism evidence="4 5">
    <name type="scientific">Littorina saxatilis</name>
    <dbReference type="NCBI Taxonomy" id="31220"/>
    <lineage>
        <taxon>Eukaryota</taxon>
        <taxon>Metazoa</taxon>
        <taxon>Spiralia</taxon>
        <taxon>Lophotrochozoa</taxon>
        <taxon>Mollusca</taxon>
        <taxon>Gastropoda</taxon>
        <taxon>Caenogastropoda</taxon>
        <taxon>Littorinimorpha</taxon>
        <taxon>Littorinoidea</taxon>
        <taxon>Littorinidae</taxon>
        <taxon>Littorina</taxon>
    </lineage>
</organism>
<dbReference type="InterPro" id="IPR001680">
    <property type="entry name" value="WD40_rpt"/>
</dbReference>
<sequence>MSFLPAVHHGEVNACLVSSEHQRIVTCGSDRLLRVIDMETLTELFSKDIQHEILCVGALNGAVVTGDKEGYLRVWDMDIGQVAAQLQAHTGPVSCLNTRVKGAVLSGGQDRCVKLWKPHH</sequence>
<evidence type="ECO:0000256" key="3">
    <source>
        <dbReference type="PROSITE-ProRule" id="PRU00221"/>
    </source>
</evidence>
<feature type="repeat" description="WD" evidence="3">
    <location>
        <begin position="86"/>
        <end position="120"/>
    </location>
</feature>
<dbReference type="SUPFAM" id="SSF50978">
    <property type="entry name" value="WD40 repeat-like"/>
    <property type="match status" value="1"/>
</dbReference>